<feature type="region of interest" description="Disordered" evidence="1">
    <location>
        <begin position="274"/>
        <end position="327"/>
    </location>
</feature>
<evidence type="ECO:0000256" key="1">
    <source>
        <dbReference type="SAM" id="MobiDB-lite"/>
    </source>
</evidence>
<proteinExistence type="predicted"/>
<gene>
    <name evidence="2" type="ORF">EDC64_101829</name>
</gene>
<feature type="region of interest" description="Disordered" evidence="1">
    <location>
        <begin position="422"/>
        <end position="483"/>
    </location>
</feature>
<evidence type="ECO:0000313" key="2">
    <source>
        <dbReference type="EMBL" id="TCT08305.1"/>
    </source>
</evidence>
<reference evidence="2 3" key="1">
    <citation type="submission" date="2019-03" db="EMBL/GenBank/DDBJ databases">
        <title>Genomic Encyclopedia of Type Strains, Phase IV (KMG-IV): sequencing the most valuable type-strain genomes for metagenomic binning, comparative biology and taxonomic classification.</title>
        <authorList>
            <person name="Goeker M."/>
        </authorList>
    </citation>
    <scope>NUCLEOTIDE SEQUENCE [LARGE SCALE GENOMIC DNA]</scope>
    <source>
        <strain evidence="2 3">DSM 9035</strain>
    </source>
</reference>
<evidence type="ECO:0000313" key="3">
    <source>
        <dbReference type="Proteomes" id="UP000294664"/>
    </source>
</evidence>
<feature type="compositionally biased region" description="Basic and acidic residues" evidence="1">
    <location>
        <begin position="431"/>
        <end position="461"/>
    </location>
</feature>
<keyword evidence="3" id="KW-1185">Reference proteome</keyword>
<protein>
    <submittedName>
        <fullName evidence="2">Uncharacterized protein</fullName>
    </submittedName>
</protein>
<dbReference type="Proteomes" id="UP000294664">
    <property type="component" value="Unassembled WGS sequence"/>
</dbReference>
<sequence length="483" mass="52875">MFRPTDKMREISRVIRSVRTGRSVNQSLNTCCRMGYSVGLRCGPTGACRESLIISLRCEPAGACFRGREIIVLHGGANPGAPRLGARAPHGPEAERTDAALARHSYAGARPVAAPFPGNLRHVSRAPQHHGRVIANRHCSGNGLCKTDCKPGGADRCYRSDGAPGKIRTPDPQIRSLPQFIESAQNFSKTKDSRDYKFQGLSIDLANRVVQQSPYFVSREGSTAAHFNVEIVGARSVARLDDLMRSVYRAHTVGHVSDVEVEDLQGRIDVRRLDLSGPRSPRPGMSVVQRVGSLFRPRRRPVSPDRQASRERRRNLGGSGALPDTLRGHFTEGERAVLTIVAGEVKAHGRCTLPLDKIAALAGVGRTTTQNAVHEARRLGLLSVTLRPQKGAKNLPNVFEIISQQWLAWIRRGPKRRVDQCGRIGANPSIHAEKVNPTKRKEEKEESFGETGGGRRPERWRGSALVRTKGGRCGDNTKGRVAS</sequence>
<dbReference type="EMBL" id="SMAI01000001">
    <property type="protein sequence ID" value="TCT08305.1"/>
    <property type="molecule type" value="Genomic_DNA"/>
</dbReference>
<dbReference type="AlphaFoldDB" id="A0A4R3MA72"/>
<accession>A0A4R3MA72</accession>
<comment type="caution">
    <text evidence="2">The sequence shown here is derived from an EMBL/GenBank/DDBJ whole genome shotgun (WGS) entry which is preliminary data.</text>
</comment>
<organism evidence="2 3">
    <name type="scientific">Aquabacter spiritensis</name>
    <dbReference type="NCBI Taxonomy" id="933073"/>
    <lineage>
        <taxon>Bacteria</taxon>
        <taxon>Pseudomonadati</taxon>
        <taxon>Pseudomonadota</taxon>
        <taxon>Alphaproteobacteria</taxon>
        <taxon>Hyphomicrobiales</taxon>
        <taxon>Xanthobacteraceae</taxon>
        <taxon>Aquabacter</taxon>
    </lineage>
</organism>
<name>A0A4R3MA72_9HYPH</name>